<protein>
    <submittedName>
        <fullName evidence="1">MULE domain-containing protein</fullName>
    </submittedName>
</protein>
<dbReference type="Proteomes" id="UP000478052">
    <property type="component" value="Unassembled WGS sequence"/>
</dbReference>
<evidence type="ECO:0000313" key="1">
    <source>
        <dbReference type="EMBL" id="KAF0721569.1"/>
    </source>
</evidence>
<gene>
    <name evidence="1" type="ORF">FWK35_00034628</name>
</gene>
<dbReference type="EMBL" id="VUJU01009159">
    <property type="protein sequence ID" value="KAF0721569.1"/>
    <property type="molecule type" value="Genomic_DNA"/>
</dbReference>
<dbReference type="AlphaFoldDB" id="A0A6G0W693"/>
<proteinExistence type="predicted"/>
<keyword evidence="2" id="KW-1185">Reference proteome</keyword>
<organism evidence="1 2">
    <name type="scientific">Aphis craccivora</name>
    <name type="common">Cowpea aphid</name>
    <dbReference type="NCBI Taxonomy" id="307492"/>
    <lineage>
        <taxon>Eukaryota</taxon>
        <taxon>Metazoa</taxon>
        <taxon>Ecdysozoa</taxon>
        <taxon>Arthropoda</taxon>
        <taxon>Hexapoda</taxon>
        <taxon>Insecta</taxon>
        <taxon>Pterygota</taxon>
        <taxon>Neoptera</taxon>
        <taxon>Paraneoptera</taxon>
        <taxon>Hemiptera</taxon>
        <taxon>Sternorrhyncha</taxon>
        <taxon>Aphidomorpha</taxon>
        <taxon>Aphidoidea</taxon>
        <taxon>Aphididae</taxon>
        <taxon>Aphidini</taxon>
        <taxon>Aphis</taxon>
        <taxon>Aphis</taxon>
    </lineage>
</organism>
<reference evidence="1 2" key="1">
    <citation type="submission" date="2019-08" db="EMBL/GenBank/DDBJ databases">
        <title>Whole genome of Aphis craccivora.</title>
        <authorList>
            <person name="Voronova N.V."/>
            <person name="Shulinski R.S."/>
            <person name="Bandarenka Y.V."/>
            <person name="Zhorov D.G."/>
            <person name="Warner D."/>
        </authorList>
    </citation>
    <scope>NUCLEOTIDE SEQUENCE [LARGE SCALE GENOMIC DNA]</scope>
    <source>
        <strain evidence="1">180601</strain>
        <tissue evidence="1">Whole Body</tissue>
    </source>
</reference>
<accession>A0A6G0W693</accession>
<comment type="caution">
    <text evidence="1">The sequence shown here is derived from an EMBL/GenBank/DDBJ whole genome shotgun (WGS) entry which is preliminary data.</text>
</comment>
<sequence length="140" mass="16396">MCIYKRLMPRDRRVQVTAHSYNSKLYIDEGTTTILSEEIKHEHPPPNNLEQKIILNQVKRKAMDDLTEKPLKNTKARRKNTAILPNNLRETQETLLNIPTLTNKDEEFLLINDSENKITAFSTMTILKCLLSKRNIYGWE</sequence>
<dbReference type="OrthoDB" id="6586959at2759"/>
<name>A0A6G0W693_APHCR</name>
<evidence type="ECO:0000313" key="2">
    <source>
        <dbReference type="Proteomes" id="UP000478052"/>
    </source>
</evidence>